<organism evidence="2">
    <name type="scientific">uncultured bacterium 14-4D</name>
    <dbReference type="NCBI Taxonomy" id="1497525"/>
    <lineage>
        <taxon>Bacteria</taxon>
        <taxon>environmental samples</taxon>
    </lineage>
</organism>
<keyword evidence="1" id="KW-0472">Membrane</keyword>
<dbReference type="Pfam" id="PF19451">
    <property type="entry name" value="DUF5989"/>
    <property type="match status" value="1"/>
</dbReference>
<reference evidence="2" key="1">
    <citation type="submission" date="2014-02" db="EMBL/GenBank/DDBJ databases">
        <title>Screening of novel PKS from marine sediment.</title>
        <authorList>
            <person name="Xie F."/>
            <person name="Fu C."/>
            <person name="Dai H."/>
            <person name="Zhang L."/>
        </authorList>
    </citation>
    <scope>NUCLEOTIDE SEQUENCE</scope>
</reference>
<proteinExistence type="predicted"/>
<dbReference type="InterPro" id="IPR046031">
    <property type="entry name" value="DUF5989"/>
</dbReference>
<evidence type="ECO:0000313" key="2">
    <source>
        <dbReference type="EMBL" id="AHZ46183.1"/>
    </source>
</evidence>
<dbReference type="AlphaFoldDB" id="A0A059U103"/>
<keyword evidence="1" id="KW-1133">Transmembrane helix</keyword>
<accession>A0A059U103</accession>
<feature type="transmembrane region" description="Helical" evidence="1">
    <location>
        <begin position="33"/>
        <end position="61"/>
    </location>
</feature>
<protein>
    <submittedName>
        <fullName evidence="2">Uncharacterized protein</fullName>
    </submittedName>
</protein>
<sequence>MKSKQDDVAELAKADRTSLASEFWDFLKHNKKWWLLPIIIVVLALGALVFLSGSGAAPFIYTLF</sequence>
<gene>
    <name evidence="2" type="ORF">4d9</name>
</gene>
<keyword evidence="1" id="KW-0812">Transmembrane</keyword>
<dbReference type="EMBL" id="KJ508013">
    <property type="protein sequence ID" value="AHZ46183.1"/>
    <property type="molecule type" value="Genomic_DNA"/>
</dbReference>
<evidence type="ECO:0000256" key="1">
    <source>
        <dbReference type="SAM" id="Phobius"/>
    </source>
</evidence>
<name>A0A059U103_9BACT</name>